<comment type="caution">
    <text evidence="1">The sequence shown here is derived from an EMBL/GenBank/DDBJ whole genome shotgun (WGS) entry which is preliminary data.</text>
</comment>
<sequence length="109" mass="12476">MPNEDSRLDESERCRGLNETLPASDSLRMEARFTLYGRAGAVWLHDAMWVECGLTMFWVTICHAINREMKWFVISGVEAGESAPNKTKSATHKAVMKKKIIPERHWQAL</sequence>
<keyword evidence="2" id="KW-1185">Reference proteome</keyword>
<dbReference type="AlphaFoldDB" id="A0ABD3Q496"/>
<name>A0ABD3Q496_9STRA</name>
<evidence type="ECO:0000313" key="1">
    <source>
        <dbReference type="EMBL" id="KAL3795279.1"/>
    </source>
</evidence>
<gene>
    <name evidence="1" type="ORF">HJC23_008364</name>
</gene>
<protein>
    <submittedName>
        <fullName evidence="1">Uncharacterized protein</fullName>
    </submittedName>
</protein>
<reference evidence="1 2" key="1">
    <citation type="journal article" date="2020" name="G3 (Bethesda)">
        <title>Improved Reference Genome for Cyclotella cryptica CCMP332, a Model for Cell Wall Morphogenesis, Salinity Adaptation, and Lipid Production in Diatoms (Bacillariophyta).</title>
        <authorList>
            <person name="Roberts W.R."/>
            <person name="Downey K.M."/>
            <person name="Ruck E.C."/>
            <person name="Traller J.C."/>
            <person name="Alverson A.J."/>
        </authorList>
    </citation>
    <scope>NUCLEOTIDE SEQUENCE [LARGE SCALE GENOMIC DNA]</scope>
    <source>
        <strain evidence="1 2">CCMP332</strain>
    </source>
</reference>
<proteinExistence type="predicted"/>
<accession>A0ABD3Q496</accession>
<evidence type="ECO:0000313" key="2">
    <source>
        <dbReference type="Proteomes" id="UP001516023"/>
    </source>
</evidence>
<organism evidence="1 2">
    <name type="scientific">Cyclotella cryptica</name>
    <dbReference type="NCBI Taxonomy" id="29204"/>
    <lineage>
        <taxon>Eukaryota</taxon>
        <taxon>Sar</taxon>
        <taxon>Stramenopiles</taxon>
        <taxon>Ochrophyta</taxon>
        <taxon>Bacillariophyta</taxon>
        <taxon>Coscinodiscophyceae</taxon>
        <taxon>Thalassiosirophycidae</taxon>
        <taxon>Stephanodiscales</taxon>
        <taxon>Stephanodiscaceae</taxon>
        <taxon>Cyclotella</taxon>
    </lineage>
</organism>
<dbReference type="EMBL" id="JABMIG020000073">
    <property type="protein sequence ID" value="KAL3795279.1"/>
    <property type="molecule type" value="Genomic_DNA"/>
</dbReference>
<dbReference type="Proteomes" id="UP001516023">
    <property type="component" value="Unassembled WGS sequence"/>
</dbReference>